<dbReference type="PANTHER" id="PTHR11038">
    <property type="entry name" value="MITOCHONDRIAL IMPORT INNER MEMBRANE TRANSLOCASE SUBUNIT TIM10"/>
    <property type="match status" value="1"/>
</dbReference>
<feature type="compositionally biased region" description="Basic and acidic residues" evidence="14">
    <location>
        <begin position="585"/>
        <end position="596"/>
    </location>
</feature>
<proteinExistence type="inferred from homology"/>
<protein>
    <recommendedName>
        <fullName evidence="4">Mitochondrial import inner membrane translocase subunit TIM10</fullName>
    </recommendedName>
    <alternativeName>
        <fullName evidence="3">Mitochondrial import inner membrane translocase subunit Tim10</fullName>
    </alternativeName>
</protein>
<dbReference type="Gene3D" id="1.10.287.810">
    <property type="entry name" value="Mitochondrial import inner membrane translocase subunit tim13 like domains"/>
    <property type="match status" value="1"/>
</dbReference>
<feature type="compositionally biased region" description="Low complexity" evidence="14">
    <location>
        <begin position="608"/>
        <end position="618"/>
    </location>
</feature>
<dbReference type="InterPro" id="IPR015915">
    <property type="entry name" value="Kelch-typ_b-propeller"/>
</dbReference>
<dbReference type="GO" id="GO:0005743">
    <property type="term" value="C:mitochondrial inner membrane"/>
    <property type="evidence" value="ECO:0007669"/>
    <property type="project" value="UniProtKB-SubCell"/>
</dbReference>
<comment type="subcellular location">
    <subcellularLocation>
        <location evidence="1">Mitochondrion inner membrane</location>
        <topology evidence="1">Peripheral membrane protein</topology>
        <orientation evidence="1">Intermembrane side</orientation>
    </subcellularLocation>
</comment>
<name>A0A8F2W2Y4_CANAR</name>
<dbReference type="GO" id="GO:0045039">
    <property type="term" value="P:protein insertion into mitochondrial inner membrane"/>
    <property type="evidence" value="ECO:0007669"/>
    <property type="project" value="TreeGrafter"/>
</dbReference>
<feature type="compositionally biased region" description="Polar residues" evidence="14">
    <location>
        <begin position="517"/>
        <end position="526"/>
    </location>
</feature>
<evidence type="ECO:0000256" key="10">
    <source>
        <dbReference type="ARBA" id="ARBA00023010"/>
    </source>
</evidence>
<keyword evidence="8" id="KW-0862">Zinc</keyword>
<evidence type="ECO:0000256" key="14">
    <source>
        <dbReference type="SAM" id="MobiDB-lite"/>
    </source>
</evidence>
<evidence type="ECO:0000259" key="15">
    <source>
        <dbReference type="Pfam" id="PF02953"/>
    </source>
</evidence>
<evidence type="ECO:0000256" key="9">
    <source>
        <dbReference type="ARBA" id="ARBA00022927"/>
    </source>
</evidence>
<evidence type="ECO:0000256" key="5">
    <source>
        <dbReference type="ARBA" id="ARBA00022448"/>
    </source>
</evidence>
<feature type="compositionally biased region" description="Low complexity" evidence="14">
    <location>
        <begin position="363"/>
        <end position="374"/>
    </location>
</feature>
<keyword evidence="6" id="KW-0479">Metal-binding</keyword>
<evidence type="ECO:0000256" key="6">
    <source>
        <dbReference type="ARBA" id="ARBA00022723"/>
    </source>
</evidence>
<evidence type="ECO:0000256" key="4">
    <source>
        <dbReference type="ARBA" id="ARBA00020709"/>
    </source>
</evidence>
<dbReference type="InterPro" id="IPR035427">
    <property type="entry name" value="Tim10-like_dom_sf"/>
</dbReference>
<evidence type="ECO:0000313" key="16">
    <source>
        <dbReference type="EMBL" id="QWW23897.1"/>
    </source>
</evidence>
<evidence type="ECO:0000256" key="12">
    <source>
        <dbReference type="ARBA" id="ARBA00023136"/>
    </source>
</evidence>
<keyword evidence="9" id="KW-0653">Protein transport</keyword>
<dbReference type="Proteomes" id="UP000825438">
    <property type="component" value="Chromosome III"/>
</dbReference>
<feature type="region of interest" description="Disordered" evidence="14">
    <location>
        <begin position="509"/>
        <end position="626"/>
    </location>
</feature>
<dbReference type="EMBL" id="CP076751">
    <property type="protein sequence ID" value="QWW23897.1"/>
    <property type="molecule type" value="Genomic_DNA"/>
</dbReference>
<sequence>MLIPKQTASSDRSSEYSDFLRLQAIAGRDKEFLSSHKKDWYHGVSAPFTLVKYAPFEAFNKAHFGRTVDSEIYLNPHITLEKVSLPHADTRSSSLDSSSKSEEETSKYTELFKRDWDASSFSGYFQLPKFSYSRHQQPTDPNFDIDQFCYQNHFDVDKLTIMFGGLVVNASQSLKNLGIPRSTDLSRISVYFPCDLPPHINKDVLMSPCVMPNPDMILFDAMKGTVQASSIDSCSDVHPGNICAMEGTMISDSHMFYCGGFEVVVDKVEYRDEINRWLVHKSIRLNEHGYILNTRTKRFTKVIIKSNSETHYDGAIGNAMVSNRMERASLQTNCAASPNPLAHYQSEASLSEDATPTAEDILSSPNSPGTSTPTKFSPERPQVKEPNPSLAKHRQPGDASHNQISGGSSSSSGILRSSTPTSSRNISRINTEVSRKSSSRASDPRSSNTNLSPSSSSTDSSSKMTSMLMKSARIFHRNHHNHAFGHSHGSQSSGIGSTHYPAQHISSIRARSPSPVPGQQNTYSDQVRQHRSKPPSSANSTASASPARHMTQSPVRHSSDIAKTRSNSSGNDERISPNDVPTSADKPRIDTSHHGSDLMNNPERNLSPDDSASIDSSPTVGGSLVAKDSATDTGVLSVTVYLFGGFVRYLGEDNRTYFKATNDLLRLELIVEDSSSEKFHHEALICDATDTSNCKVWPTCRGFFAKCLIKNSSAGEFCSLQSNHFQKISDESSKSQLFSPDASQNGISASEKSVKSSTYTFDSYLKNRCLLIQGGVDENNVVCSDVYIFNFSTYTWHKQQSFAFDYYNEPKQPFEDEVCEKLSLERASKNAPLVEAELRACHHHALLYEQDSKEYVLFVGGFNNDYLRHFDREPYVSDRFDVSRLARFSLTTSNPNLLRVPALNLQTQTWVFMRFFFDLRESISSKAMDMLMGNPNFRNSRMALNGGGCSIMGKQITWCHGLVNFVSEKAEDFDKYKQEIKSNVVLTGCHSAEAELDMVTGMFNSLVEQCHTKCINKGYSEGELNKQESLCLDRCVSKYFETNVKVGEDMQRLGQSGQFMGRR</sequence>
<dbReference type="SUPFAM" id="SSF144122">
    <property type="entry name" value="Tim10-like"/>
    <property type="match status" value="1"/>
</dbReference>
<dbReference type="InterPro" id="IPR004217">
    <property type="entry name" value="Tim10-like"/>
</dbReference>
<keyword evidence="13" id="KW-1015">Disulfide bond</keyword>
<evidence type="ECO:0000256" key="11">
    <source>
        <dbReference type="ARBA" id="ARBA00023128"/>
    </source>
</evidence>
<evidence type="ECO:0000256" key="1">
    <source>
        <dbReference type="ARBA" id="ARBA00004137"/>
    </source>
</evidence>
<feature type="domain" description="Tim10-like" evidence="15">
    <location>
        <begin position="992"/>
        <end position="1051"/>
    </location>
</feature>
<keyword evidence="10" id="KW-0811">Translocation</keyword>
<evidence type="ECO:0000256" key="3">
    <source>
        <dbReference type="ARBA" id="ARBA00020190"/>
    </source>
</evidence>
<evidence type="ECO:0000256" key="2">
    <source>
        <dbReference type="ARBA" id="ARBA00006720"/>
    </source>
</evidence>
<dbReference type="AlphaFoldDB" id="A0A8F2W2Y4"/>
<reference evidence="16" key="1">
    <citation type="submission" date="2021-06" db="EMBL/GenBank/DDBJ databases">
        <title>Candida auris outbreak in lebanese hospital.</title>
        <authorList>
            <person name="Finianos M."/>
        </authorList>
    </citation>
    <scope>NUCLEOTIDE SEQUENCE</scope>
    <source>
        <strain evidence="16">CA7LBN</strain>
    </source>
</reference>
<feature type="compositionally biased region" description="Low complexity" evidence="14">
    <location>
        <begin position="534"/>
        <end position="547"/>
    </location>
</feature>
<accession>A0A8F2W2Y4</accession>
<comment type="similarity">
    <text evidence="2">Belongs to the small Tim family.</text>
</comment>
<organism evidence="16">
    <name type="scientific">Candidozyma auris</name>
    <name type="common">Yeast</name>
    <name type="synonym">Candida auris</name>
    <dbReference type="NCBI Taxonomy" id="498019"/>
    <lineage>
        <taxon>Eukaryota</taxon>
        <taxon>Fungi</taxon>
        <taxon>Dikarya</taxon>
        <taxon>Ascomycota</taxon>
        <taxon>Saccharomycotina</taxon>
        <taxon>Pichiomycetes</taxon>
        <taxon>Metschnikowiaceae</taxon>
        <taxon>Candidozyma</taxon>
    </lineage>
</organism>
<dbReference type="PANTHER" id="PTHR11038:SF16">
    <property type="entry name" value="MITOCHONDRIAL IMPORT INNER MEMBRANE TRANSLOCASE SUBUNIT TIM10"/>
    <property type="match status" value="1"/>
</dbReference>
<feature type="compositionally biased region" description="Low complexity" evidence="14">
    <location>
        <begin position="405"/>
        <end position="423"/>
    </location>
</feature>
<evidence type="ECO:0000256" key="7">
    <source>
        <dbReference type="ARBA" id="ARBA00022792"/>
    </source>
</evidence>
<keyword evidence="7" id="KW-0999">Mitochondrion inner membrane</keyword>
<feature type="compositionally biased region" description="Low complexity" evidence="14">
    <location>
        <begin position="439"/>
        <end position="465"/>
    </location>
</feature>
<dbReference type="GO" id="GO:0046872">
    <property type="term" value="F:metal ion binding"/>
    <property type="evidence" value="ECO:0007669"/>
    <property type="project" value="UniProtKB-KW"/>
</dbReference>
<keyword evidence="5" id="KW-0813">Transport</keyword>
<dbReference type="GO" id="GO:0015031">
    <property type="term" value="P:protein transport"/>
    <property type="evidence" value="ECO:0007669"/>
    <property type="project" value="UniProtKB-KW"/>
</dbReference>
<keyword evidence="12" id="KW-0472">Membrane</keyword>
<evidence type="ECO:0000256" key="13">
    <source>
        <dbReference type="ARBA" id="ARBA00023157"/>
    </source>
</evidence>
<gene>
    <name evidence="16" type="ORF">CA7LBN_002731</name>
</gene>
<evidence type="ECO:0000256" key="8">
    <source>
        <dbReference type="ARBA" id="ARBA00022833"/>
    </source>
</evidence>
<dbReference type="Pfam" id="PF02953">
    <property type="entry name" value="zf-Tim10_DDP"/>
    <property type="match status" value="1"/>
</dbReference>
<dbReference type="SUPFAM" id="SSF117281">
    <property type="entry name" value="Kelch motif"/>
    <property type="match status" value="1"/>
</dbReference>
<keyword evidence="11" id="KW-0496">Mitochondrion</keyword>
<feature type="region of interest" description="Disordered" evidence="14">
    <location>
        <begin position="346"/>
        <end position="465"/>
    </location>
</feature>
<dbReference type="Gene3D" id="2.120.10.80">
    <property type="entry name" value="Kelch-type beta propeller"/>
    <property type="match status" value="1"/>
</dbReference>